<evidence type="ECO:0000256" key="1">
    <source>
        <dbReference type="ARBA" id="ARBA00005446"/>
    </source>
</evidence>
<dbReference type="InterPro" id="IPR011545">
    <property type="entry name" value="DEAD/DEAH_box_helicase_dom"/>
</dbReference>
<dbReference type="CDD" id="cd18794">
    <property type="entry name" value="SF2_C_RecQ"/>
    <property type="match status" value="1"/>
</dbReference>
<dbReference type="GO" id="GO:0003677">
    <property type="term" value="F:DNA binding"/>
    <property type="evidence" value="ECO:0007669"/>
    <property type="project" value="UniProtKB-KW"/>
</dbReference>
<evidence type="ECO:0000256" key="10">
    <source>
        <dbReference type="SAM" id="MobiDB-lite"/>
    </source>
</evidence>
<dbReference type="EC" id="5.6.2.4" evidence="9"/>
<evidence type="ECO:0000256" key="3">
    <source>
        <dbReference type="ARBA" id="ARBA00022801"/>
    </source>
</evidence>
<dbReference type="GO" id="GO:0005737">
    <property type="term" value="C:cytoplasm"/>
    <property type="evidence" value="ECO:0007669"/>
    <property type="project" value="TreeGrafter"/>
</dbReference>
<keyword evidence="3 9" id="KW-0378">Hydrolase</keyword>
<feature type="compositionally biased region" description="Polar residues" evidence="10">
    <location>
        <begin position="692"/>
        <end position="703"/>
    </location>
</feature>
<evidence type="ECO:0000256" key="6">
    <source>
        <dbReference type="ARBA" id="ARBA00023125"/>
    </source>
</evidence>
<evidence type="ECO:0000259" key="12">
    <source>
        <dbReference type="PROSITE" id="PS51194"/>
    </source>
</evidence>
<dbReference type="Proteomes" id="UP001497525">
    <property type="component" value="Unassembled WGS sequence"/>
</dbReference>
<comment type="caution">
    <text evidence="13">The sequence shown here is derived from an EMBL/GenBank/DDBJ whole genome shotgun (WGS) entry which is preliminary data.</text>
</comment>
<dbReference type="PANTHER" id="PTHR13710:SF152">
    <property type="entry name" value="ATP-DEPENDENT DNA HELICASE Q5"/>
    <property type="match status" value="1"/>
</dbReference>
<evidence type="ECO:0000313" key="14">
    <source>
        <dbReference type="Proteomes" id="UP001497525"/>
    </source>
</evidence>
<dbReference type="GO" id="GO:0016787">
    <property type="term" value="F:hydrolase activity"/>
    <property type="evidence" value="ECO:0007669"/>
    <property type="project" value="UniProtKB-KW"/>
</dbReference>
<evidence type="ECO:0000256" key="2">
    <source>
        <dbReference type="ARBA" id="ARBA00022741"/>
    </source>
</evidence>
<dbReference type="SMART" id="SM00487">
    <property type="entry name" value="DEXDc"/>
    <property type="match status" value="1"/>
</dbReference>
<organism evidence="13 14">
    <name type="scientific">Calicophoron daubneyi</name>
    <name type="common">Rumen fluke</name>
    <name type="synonym">Paramphistomum daubneyi</name>
    <dbReference type="NCBI Taxonomy" id="300641"/>
    <lineage>
        <taxon>Eukaryota</taxon>
        <taxon>Metazoa</taxon>
        <taxon>Spiralia</taxon>
        <taxon>Lophotrochozoa</taxon>
        <taxon>Platyhelminthes</taxon>
        <taxon>Trematoda</taxon>
        <taxon>Digenea</taxon>
        <taxon>Plagiorchiida</taxon>
        <taxon>Pronocephalata</taxon>
        <taxon>Paramphistomoidea</taxon>
        <taxon>Paramphistomidae</taxon>
        <taxon>Calicophoron</taxon>
    </lineage>
</organism>
<reference evidence="13" key="1">
    <citation type="submission" date="2024-06" db="EMBL/GenBank/DDBJ databases">
        <authorList>
            <person name="Liu X."/>
            <person name="Lenzi L."/>
            <person name="Haldenby T S."/>
            <person name="Uol C."/>
        </authorList>
    </citation>
    <scope>NUCLEOTIDE SEQUENCE</scope>
</reference>
<feature type="region of interest" description="Disordered" evidence="10">
    <location>
        <begin position="688"/>
        <end position="724"/>
    </location>
</feature>
<sequence length="991" mass="110611">MSLLYTLRDVFKLPSFKSELQENAVVCISQRTDDVFVSMPTGSGKSLCFQLPAVIHSGVALVVSPLLALISDQLLHLKQLGINSESINSRLTESQRAKTIERLLKMSPGDKDYPKLLYITPEQVQTKGFCSLAETLYRKNSISYFVVDEAHCVSEWGHDFRPAYLNLGKARSSLFPGVPCVALTATATPRVQSDIVKILNLGSISSKFPQDKELGFRTFKCDVFRPNLFYDVNFADLLENPYEDVFKFASTCLSWDGKSHQNWDVLGSGIIYCRTRTECETMASRISAHGLPTRAYHAGLAKADRESVQVGWSSGKFPVVAATISFGMGVDRANVRFVFHWTLPKSIAAYYQESGRAGRDGRRAHCRIYYSRRERDITVFLTKKSFPGRGPQSSGNVEYRKADLDGMINYLEGLICRHRQFANYFHDDPPHCENRCDVCVNKERVSANLTAFKGLSYGTGIEKPEENGGYWDDESENISSTELEAEDRLVRQKLIQEEFSRRRGLIGDAPALKSPWCPAPDHSHLIRPDDRGLAGITGKARDQTLQLLINALKTRFPEKGEEVVKLCAGAEFEFFKESKVAAMYRTRMARLITHVRRPQTVPESAWEAVSSKARQSNGDDTMKQNGESTHKLSCENTKAAGHSLKLDGISSSSPDLSEDEMEHKDSEDPPTPCVKVEPTAVCKPETIYGLNKTENSSPLNSGRLNLKRDPEAPWPSPSGTSSLTTPAFSVVESVVKPHLSSPKLDFGIKENRPSDASGKREATGVEDAFASKIRRVSQPVCENDVANAISIPDKRIECHSSADQKRLSTDLPGKPVNSEEKPAQHIVYFWERQGNSSSATAQCNTKTEPPDKLPQIVQPTIDNSKSTPKPNPRSIVRIPSELQTVHHHAHKQTKTPTDSHSTHNTDVAKSVVASLSRHFAKGLFLSKDVFKIIAKQLTYKILEKKISEAQLKEDLDTMVDQLVESSTHRPISDHHELDWSLIRNHLNHEKF</sequence>
<feature type="region of interest" description="Disordered" evidence="10">
    <location>
        <begin position="598"/>
        <end position="628"/>
    </location>
</feature>
<evidence type="ECO:0000313" key="13">
    <source>
        <dbReference type="EMBL" id="CAL5137621.1"/>
    </source>
</evidence>
<dbReference type="InterPro" id="IPR027417">
    <property type="entry name" value="P-loop_NTPase"/>
</dbReference>
<dbReference type="GO" id="GO:0009378">
    <property type="term" value="F:four-way junction helicase activity"/>
    <property type="evidence" value="ECO:0007669"/>
    <property type="project" value="TreeGrafter"/>
</dbReference>
<proteinExistence type="inferred from homology"/>
<feature type="compositionally biased region" description="Polar residues" evidence="10">
    <location>
        <begin position="612"/>
        <end position="627"/>
    </location>
</feature>
<dbReference type="InterPro" id="IPR032284">
    <property type="entry name" value="RecQ_Zn-bd"/>
</dbReference>
<evidence type="ECO:0000256" key="9">
    <source>
        <dbReference type="RuleBase" id="RU364117"/>
    </source>
</evidence>
<dbReference type="InterPro" id="IPR001650">
    <property type="entry name" value="Helicase_C-like"/>
</dbReference>
<dbReference type="PROSITE" id="PS00690">
    <property type="entry name" value="DEAH_ATP_HELICASE"/>
    <property type="match status" value="1"/>
</dbReference>
<dbReference type="Pfam" id="PF16124">
    <property type="entry name" value="RecQ_Zn_bind"/>
    <property type="match status" value="1"/>
</dbReference>
<feature type="compositionally biased region" description="Polar residues" evidence="10">
    <location>
        <begin position="838"/>
        <end position="847"/>
    </location>
</feature>
<feature type="domain" description="Helicase ATP-binding" evidence="11">
    <location>
        <begin position="26"/>
        <end position="205"/>
    </location>
</feature>
<feature type="region of interest" description="Disordered" evidence="10">
    <location>
        <begin position="643"/>
        <end position="676"/>
    </location>
</feature>
<evidence type="ECO:0000259" key="11">
    <source>
        <dbReference type="PROSITE" id="PS51192"/>
    </source>
</evidence>
<dbReference type="PROSITE" id="PS51192">
    <property type="entry name" value="HELICASE_ATP_BIND_1"/>
    <property type="match status" value="1"/>
</dbReference>
<feature type="domain" description="Helicase C-terminal" evidence="12">
    <location>
        <begin position="258"/>
        <end position="405"/>
    </location>
</feature>
<keyword evidence="6" id="KW-0238">DNA-binding</keyword>
<dbReference type="NCBIfam" id="TIGR00614">
    <property type="entry name" value="recQ_fam"/>
    <property type="match status" value="1"/>
</dbReference>
<comment type="similarity">
    <text evidence="1 9">Belongs to the helicase family. RecQ subfamily.</text>
</comment>
<dbReference type="PANTHER" id="PTHR13710">
    <property type="entry name" value="DNA HELICASE RECQ FAMILY MEMBER"/>
    <property type="match status" value="1"/>
</dbReference>
<feature type="region of interest" description="Disordered" evidence="10">
    <location>
        <begin position="838"/>
        <end position="905"/>
    </location>
</feature>
<evidence type="ECO:0000256" key="5">
    <source>
        <dbReference type="ARBA" id="ARBA00022840"/>
    </source>
</evidence>
<dbReference type="Pfam" id="PF00270">
    <property type="entry name" value="DEAD"/>
    <property type="match status" value="1"/>
</dbReference>
<comment type="subcellular location">
    <subcellularLocation>
        <location evidence="9">Nucleus</location>
    </subcellularLocation>
</comment>
<feature type="region of interest" description="Disordered" evidence="10">
    <location>
        <begin position="741"/>
        <end position="763"/>
    </location>
</feature>
<dbReference type="SUPFAM" id="SSF52540">
    <property type="entry name" value="P-loop containing nucleoside triphosphate hydrolases"/>
    <property type="match status" value="1"/>
</dbReference>
<dbReference type="PROSITE" id="PS51194">
    <property type="entry name" value="HELICASE_CTER"/>
    <property type="match status" value="1"/>
</dbReference>
<comment type="catalytic activity">
    <reaction evidence="9">
        <text>ATP + H2O = ADP + phosphate + H(+)</text>
        <dbReference type="Rhea" id="RHEA:13065"/>
        <dbReference type="ChEBI" id="CHEBI:15377"/>
        <dbReference type="ChEBI" id="CHEBI:15378"/>
        <dbReference type="ChEBI" id="CHEBI:30616"/>
        <dbReference type="ChEBI" id="CHEBI:43474"/>
        <dbReference type="ChEBI" id="CHEBI:456216"/>
    </reaction>
</comment>
<feature type="region of interest" description="Disordered" evidence="10">
    <location>
        <begin position="800"/>
        <end position="820"/>
    </location>
</feature>
<dbReference type="GO" id="GO:0000724">
    <property type="term" value="P:double-strand break repair via homologous recombination"/>
    <property type="evidence" value="ECO:0007669"/>
    <property type="project" value="TreeGrafter"/>
</dbReference>
<dbReference type="InterPro" id="IPR004589">
    <property type="entry name" value="DNA_helicase_ATP-dep_RecQ"/>
</dbReference>
<feature type="compositionally biased region" description="Polar residues" evidence="10">
    <location>
        <begin position="857"/>
        <end position="868"/>
    </location>
</feature>
<evidence type="ECO:0000256" key="4">
    <source>
        <dbReference type="ARBA" id="ARBA00022806"/>
    </source>
</evidence>
<dbReference type="InterPro" id="IPR002464">
    <property type="entry name" value="DNA/RNA_helicase_DEAH_CS"/>
</dbReference>
<dbReference type="CDD" id="cd17920">
    <property type="entry name" value="DEXHc_RecQ"/>
    <property type="match status" value="1"/>
</dbReference>
<feature type="compositionally biased region" description="Polar residues" evidence="10">
    <location>
        <begin position="894"/>
        <end position="905"/>
    </location>
</feature>
<accession>A0AAV2TNR5</accession>
<dbReference type="GO" id="GO:0005524">
    <property type="term" value="F:ATP binding"/>
    <property type="evidence" value="ECO:0007669"/>
    <property type="project" value="UniProtKB-KW"/>
</dbReference>
<dbReference type="Gene3D" id="3.40.50.300">
    <property type="entry name" value="P-loop containing nucleotide triphosphate hydrolases"/>
    <property type="match status" value="2"/>
</dbReference>
<evidence type="ECO:0000256" key="8">
    <source>
        <dbReference type="ARBA" id="ARBA00034617"/>
    </source>
</evidence>
<dbReference type="Pfam" id="PF00271">
    <property type="entry name" value="Helicase_C"/>
    <property type="match status" value="1"/>
</dbReference>
<dbReference type="GO" id="GO:0005694">
    <property type="term" value="C:chromosome"/>
    <property type="evidence" value="ECO:0007669"/>
    <property type="project" value="TreeGrafter"/>
</dbReference>
<dbReference type="EMBL" id="CAXLJL010000412">
    <property type="protein sequence ID" value="CAL5137621.1"/>
    <property type="molecule type" value="Genomic_DNA"/>
</dbReference>
<comment type="catalytic activity">
    <reaction evidence="8 9">
        <text>Couples ATP hydrolysis with the unwinding of duplex DNA by translocating in the 3'-5' direction.</text>
        <dbReference type="EC" id="5.6.2.4"/>
    </reaction>
</comment>
<dbReference type="GO" id="GO:0043138">
    <property type="term" value="F:3'-5' DNA helicase activity"/>
    <property type="evidence" value="ECO:0007669"/>
    <property type="project" value="UniProtKB-EC"/>
</dbReference>
<dbReference type="SMART" id="SM00490">
    <property type="entry name" value="HELICc"/>
    <property type="match status" value="1"/>
</dbReference>
<keyword evidence="2 9" id="KW-0547">Nucleotide-binding</keyword>
<dbReference type="AlphaFoldDB" id="A0AAV2TNR5"/>
<feature type="compositionally biased region" description="Basic and acidic residues" evidence="10">
    <location>
        <begin position="746"/>
        <end position="763"/>
    </location>
</feature>
<dbReference type="GO" id="GO:0005634">
    <property type="term" value="C:nucleus"/>
    <property type="evidence" value="ECO:0007669"/>
    <property type="project" value="UniProtKB-SubCell"/>
</dbReference>
<name>A0AAV2TNR5_CALDB</name>
<keyword evidence="7 9" id="KW-0539">Nucleus</keyword>
<keyword evidence="5 9" id="KW-0067">ATP-binding</keyword>
<gene>
    <name evidence="13" type="ORF">CDAUBV1_LOCUS11908</name>
</gene>
<evidence type="ECO:0000256" key="7">
    <source>
        <dbReference type="ARBA" id="ARBA00023242"/>
    </source>
</evidence>
<keyword evidence="4 9" id="KW-0347">Helicase</keyword>
<dbReference type="InterPro" id="IPR014001">
    <property type="entry name" value="Helicase_ATP-bd"/>
</dbReference>
<protein>
    <recommendedName>
        <fullName evidence="9">ATP-dependent DNA helicase</fullName>
        <ecNumber evidence="9">5.6.2.4</ecNumber>
    </recommendedName>
</protein>